<evidence type="ECO:0008006" key="5">
    <source>
        <dbReference type="Google" id="ProtNLM"/>
    </source>
</evidence>
<gene>
    <name evidence="3" type="ORF">CQY22_009630</name>
</gene>
<keyword evidence="2" id="KW-1133">Transmembrane helix</keyword>
<dbReference type="RefSeq" id="WP_090586859.1">
    <property type="nucleotide sequence ID" value="NZ_CP104302.1"/>
</dbReference>
<keyword evidence="2" id="KW-0812">Transmembrane</keyword>
<organism evidence="3 4">
    <name type="scientific">Mycolicibacterium brumae</name>
    <dbReference type="NCBI Taxonomy" id="85968"/>
    <lineage>
        <taxon>Bacteria</taxon>
        <taxon>Bacillati</taxon>
        <taxon>Actinomycetota</taxon>
        <taxon>Actinomycetes</taxon>
        <taxon>Mycobacteriales</taxon>
        <taxon>Mycobacteriaceae</taxon>
        <taxon>Mycolicibacterium</taxon>
    </lineage>
</organism>
<feature type="region of interest" description="Disordered" evidence="1">
    <location>
        <begin position="1"/>
        <end position="21"/>
    </location>
</feature>
<dbReference type="EMBL" id="PDCN02000010">
    <property type="protein sequence ID" value="PIB75389.1"/>
    <property type="molecule type" value="Genomic_DNA"/>
</dbReference>
<evidence type="ECO:0000256" key="1">
    <source>
        <dbReference type="SAM" id="MobiDB-lite"/>
    </source>
</evidence>
<dbReference type="Proteomes" id="UP000230551">
    <property type="component" value="Unassembled WGS sequence"/>
</dbReference>
<keyword evidence="2" id="KW-0472">Membrane</keyword>
<comment type="caution">
    <text evidence="3">The sequence shown here is derived from an EMBL/GenBank/DDBJ whole genome shotgun (WGS) entry which is preliminary data.</text>
</comment>
<feature type="region of interest" description="Disordered" evidence="1">
    <location>
        <begin position="265"/>
        <end position="291"/>
    </location>
</feature>
<keyword evidence="4" id="KW-1185">Reference proteome</keyword>
<accession>A0A2G5PAJ3</accession>
<evidence type="ECO:0000256" key="2">
    <source>
        <dbReference type="SAM" id="Phobius"/>
    </source>
</evidence>
<proteinExistence type="predicted"/>
<name>A0A2G5PAJ3_9MYCO</name>
<evidence type="ECO:0000313" key="3">
    <source>
        <dbReference type="EMBL" id="PIB75389.1"/>
    </source>
</evidence>
<reference evidence="3 4" key="1">
    <citation type="journal article" date="2017" name="Infect. Genet. Evol.">
        <title>The new phylogeny of the genus Mycobacterium: The old and the news.</title>
        <authorList>
            <person name="Tortoli E."/>
            <person name="Fedrizzi T."/>
            <person name="Meehan C.J."/>
            <person name="Trovato A."/>
            <person name="Grottola A."/>
            <person name="Giacobazzi E."/>
            <person name="Serpini G.F."/>
            <person name="Tagliazucchi S."/>
            <person name="Fabio A."/>
            <person name="Bettua C."/>
            <person name="Bertorelli R."/>
            <person name="Frascaro F."/>
            <person name="De Sanctis V."/>
            <person name="Pecorari M."/>
            <person name="Jousson O."/>
            <person name="Segata N."/>
            <person name="Cirillo D.M."/>
        </authorList>
    </citation>
    <scope>NUCLEOTIDE SEQUENCE [LARGE SCALE GENOMIC DNA]</scope>
    <source>
        <strain evidence="3 4">CIP1034565</strain>
    </source>
</reference>
<evidence type="ECO:0000313" key="4">
    <source>
        <dbReference type="Proteomes" id="UP000230551"/>
    </source>
</evidence>
<sequence length="291" mass="29679">MTDTLTVTPDHPPAPPAPTGGSRGAIRAVLVLVAALACLGAVGVLGAAAAGIGSSRAAADDVDLPAGLRALTVNVGDLPISLQVTADPQATAPRAEVRYVTALGAGRPALRLSDDGATLSLSGERDGWLRWARAGELTLVLPPETARAMTLTIGQRFGALQVDADLDRLNARNDNGAVLLRGSANAMDIRNQHGVVHSRGPISVRDSFTANSAEGEIEVDFRGTPPRRVDVSTGAGEVQIGLPGDGPFAVTAASDRGSTEIRVPQAFDPGAARANVTARSGSGDVTVQSRP</sequence>
<feature type="transmembrane region" description="Helical" evidence="2">
    <location>
        <begin position="25"/>
        <end position="48"/>
    </location>
</feature>
<dbReference type="STRING" id="85968.GCA_900073015_00983"/>
<dbReference type="OrthoDB" id="4620851at2"/>
<protein>
    <recommendedName>
        <fullName evidence="5">Adhesin domain-containing protein</fullName>
    </recommendedName>
</protein>
<feature type="compositionally biased region" description="Polar residues" evidence="1">
    <location>
        <begin position="277"/>
        <end position="291"/>
    </location>
</feature>
<dbReference type="AlphaFoldDB" id="A0A2G5PAJ3"/>